<reference evidence="2" key="1">
    <citation type="submission" date="2014-11" db="EMBL/GenBank/DDBJ databases">
        <authorList>
            <person name="Amaro Gonzalez C."/>
        </authorList>
    </citation>
    <scope>NUCLEOTIDE SEQUENCE</scope>
</reference>
<keyword evidence="1" id="KW-1133">Transmembrane helix</keyword>
<keyword evidence="1" id="KW-0472">Membrane</keyword>
<sequence>MWSTVLLHVCPVLHGTCLLLKSMKLGLLFSVFLFYFLYNIFDKQSSVLPLACMELGYSYSVLSGVIFPCSQMLECDFIPGIVCMYLRYSQNVN</sequence>
<organism evidence="2">
    <name type="scientific">Anguilla anguilla</name>
    <name type="common">European freshwater eel</name>
    <name type="synonym">Muraena anguilla</name>
    <dbReference type="NCBI Taxonomy" id="7936"/>
    <lineage>
        <taxon>Eukaryota</taxon>
        <taxon>Metazoa</taxon>
        <taxon>Chordata</taxon>
        <taxon>Craniata</taxon>
        <taxon>Vertebrata</taxon>
        <taxon>Euteleostomi</taxon>
        <taxon>Actinopterygii</taxon>
        <taxon>Neopterygii</taxon>
        <taxon>Teleostei</taxon>
        <taxon>Anguilliformes</taxon>
        <taxon>Anguillidae</taxon>
        <taxon>Anguilla</taxon>
    </lineage>
</organism>
<reference evidence="2" key="2">
    <citation type="journal article" date="2015" name="Fish Shellfish Immunol.">
        <title>Early steps in the European eel (Anguilla anguilla)-Vibrio vulnificus interaction in the gills: Role of the RtxA13 toxin.</title>
        <authorList>
            <person name="Callol A."/>
            <person name="Pajuelo D."/>
            <person name="Ebbesson L."/>
            <person name="Teles M."/>
            <person name="MacKenzie S."/>
            <person name="Amaro C."/>
        </authorList>
    </citation>
    <scope>NUCLEOTIDE SEQUENCE</scope>
</reference>
<proteinExistence type="predicted"/>
<keyword evidence="1" id="KW-0812">Transmembrane</keyword>
<protein>
    <submittedName>
        <fullName evidence="2">Uncharacterized protein</fullName>
    </submittedName>
</protein>
<accession>A0A0E9PG86</accession>
<dbReference type="AlphaFoldDB" id="A0A0E9PG86"/>
<evidence type="ECO:0000313" key="2">
    <source>
        <dbReference type="EMBL" id="JAH02848.1"/>
    </source>
</evidence>
<evidence type="ECO:0000256" key="1">
    <source>
        <dbReference type="SAM" id="Phobius"/>
    </source>
</evidence>
<dbReference type="EMBL" id="GBXM01105729">
    <property type="protein sequence ID" value="JAH02848.1"/>
    <property type="molecule type" value="Transcribed_RNA"/>
</dbReference>
<name>A0A0E9PG86_ANGAN</name>
<feature type="transmembrane region" description="Helical" evidence="1">
    <location>
        <begin position="25"/>
        <end position="41"/>
    </location>
</feature>